<name>A0A6F8VBY3_9PROT</name>
<gene>
    <name evidence="2" type="ORF">SKTS_21140</name>
</gene>
<feature type="domain" description="Glycine zipper 2TM" evidence="1">
    <location>
        <begin position="2"/>
        <end position="31"/>
    </location>
</feature>
<dbReference type="AlphaFoldDB" id="A0A6F8VBY3"/>
<organism evidence="2 3">
    <name type="scientific">Sulfurimicrobium lacus</name>
    <dbReference type="NCBI Taxonomy" id="2715678"/>
    <lineage>
        <taxon>Bacteria</taxon>
        <taxon>Pseudomonadati</taxon>
        <taxon>Pseudomonadota</taxon>
        <taxon>Betaproteobacteria</taxon>
        <taxon>Nitrosomonadales</taxon>
        <taxon>Sulfuricellaceae</taxon>
        <taxon>Sulfurimicrobium</taxon>
    </lineage>
</organism>
<reference evidence="3" key="1">
    <citation type="submission" date="2020-03" db="EMBL/GenBank/DDBJ databases">
        <title>Complete genome sequence of sulfur-oxidizing bacterium skT11.</title>
        <authorList>
            <person name="Kanda M."/>
            <person name="Kojima H."/>
            <person name="Fukui M."/>
        </authorList>
    </citation>
    <scope>NUCLEOTIDE SEQUENCE [LARGE SCALE GENOMIC DNA]</scope>
    <source>
        <strain evidence="3">skT11</strain>
    </source>
</reference>
<accession>A0A6F8VBY3</accession>
<evidence type="ECO:0000259" key="1">
    <source>
        <dbReference type="Pfam" id="PF05433"/>
    </source>
</evidence>
<dbReference type="InterPro" id="IPR008816">
    <property type="entry name" value="Gly_zipper_2TM_dom"/>
</dbReference>
<dbReference type="Proteomes" id="UP000502260">
    <property type="component" value="Chromosome"/>
</dbReference>
<sequence>MLGHQIGAGTGQDVATAAGVVGGAVVGHQIEKRNQQQQDAYSIRVRLENGGYQTVTQQSIGDLRVGDRVRIQNGSISRY</sequence>
<dbReference type="EMBL" id="AP022853">
    <property type="protein sequence ID" value="BCB27228.1"/>
    <property type="molecule type" value="Genomic_DNA"/>
</dbReference>
<keyword evidence="3" id="KW-1185">Reference proteome</keyword>
<evidence type="ECO:0000313" key="2">
    <source>
        <dbReference type="EMBL" id="BCB27228.1"/>
    </source>
</evidence>
<evidence type="ECO:0000313" key="3">
    <source>
        <dbReference type="Proteomes" id="UP000502260"/>
    </source>
</evidence>
<dbReference type="Pfam" id="PF05433">
    <property type="entry name" value="Rick_17kDa_Anti"/>
    <property type="match status" value="1"/>
</dbReference>
<dbReference type="KEGG" id="slac:SKTS_21140"/>
<protein>
    <recommendedName>
        <fullName evidence="1">Glycine zipper 2TM domain-containing protein</fullName>
    </recommendedName>
</protein>
<dbReference type="GO" id="GO:0019867">
    <property type="term" value="C:outer membrane"/>
    <property type="evidence" value="ECO:0007669"/>
    <property type="project" value="InterPro"/>
</dbReference>
<proteinExistence type="predicted"/>